<reference evidence="2 3" key="1">
    <citation type="submission" date="2020-08" db="EMBL/GenBank/DDBJ databases">
        <title>Plant Genome Project.</title>
        <authorList>
            <person name="Zhang R.-G."/>
        </authorList>
    </citation>
    <scope>NUCLEOTIDE SEQUENCE [LARGE SCALE GENOMIC DNA]</scope>
    <source>
        <tissue evidence="2">Rhizome</tissue>
    </source>
</reference>
<feature type="compositionally biased region" description="Low complexity" evidence="1">
    <location>
        <begin position="36"/>
        <end position="45"/>
    </location>
</feature>
<dbReference type="PANTHER" id="PTHR33193:SF71">
    <property type="entry name" value="OS02G0223700 PROTEIN"/>
    <property type="match status" value="1"/>
</dbReference>
<sequence>MEDFRSRSYGDGRMEMEVYGSRSQASVSGTHDRRSYSASYASSQSHTQVPQDMNRKKGNGVSASSSSKGGWSLSDPELQRRKRVAGYKAYAMEGKMKGSLKKGFRWLKDRIGWCVGDFNLLGLHEILRLCTRYLAPITIEIDYMASMSCILVGLGNIPLNSLP</sequence>
<comment type="caution">
    <text evidence="2">The sequence shown here is derived from an EMBL/GenBank/DDBJ whole genome shotgun (WGS) entry which is preliminary data.</text>
</comment>
<dbReference type="Proteomes" id="UP000734854">
    <property type="component" value="Unassembled WGS sequence"/>
</dbReference>
<feature type="compositionally biased region" description="Low complexity" evidence="1">
    <location>
        <begin position="59"/>
        <end position="74"/>
    </location>
</feature>
<evidence type="ECO:0000256" key="1">
    <source>
        <dbReference type="SAM" id="MobiDB-lite"/>
    </source>
</evidence>
<organism evidence="2 3">
    <name type="scientific">Zingiber officinale</name>
    <name type="common">Ginger</name>
    <name type="synonym">Amomum zingiber</name>
    <dbReference type="NCBI Taxonomy" id="94328"/>
    <lineage>
        <taxon>Eukaryota</taxon>
        <taxon>Viridiplantae</taxon>
        <taxon>Streptophyta</taxon>
        <taxon>Embryophyta</taxon>
        <taxon>Tracheophyta</taxon>
        <taxon>Spermatophyta</taxon>
        <taxon>Magnoliopsida</taxon>
        <taxon>Liliopsida</taxon>
        <taxon>Zingiberales</taxon>
        <taxon>Zingiberaceae</taxon>
        <taxon>Zingiber</taxon>
    </lineage>
</organism>
<evidence type="ECO:0000313" key="2">
    <source>
        <dbReference type="EMBL" id="KAG6492565.1"/>
    </source>
</evidence>
<proteinExistence type="predicted"/>
<evidence type="ECO:0000313" key="3">
    <source>
        <dbReference type="Proteomes" id="UP000734854"/>
    </source>
</evidence>
<gene>
    <name evidence="2" type="ORF">ZIOFF_047528</name>
</gene>
<dbReference type="InterPro" id="IPR021899">
    <property type="entry name" value="DUF3511"/>
</dbReference>
<feature type="region of interest" description="Disordered" evidence="1">
    <location>
        <begin position="1"/>
        <end position="77"/>
    </location>
</feature>
<dbReference type="AlphaFoldDB" id="A0A8J5G681"/>
<protein>
    <submittedName>
        <fullName evidence="2">Uncharacterized protein</fullName>
    </submittedName>
</protein>
<name>A0A8J5G681_ZINOF</name>
<dbReference type="Pfam" id="PF12023">
    <property type="entry name" value="DUF3511"/>
    <property type="match status" value="1"/>
</dbReference>
<dbReference type="PANTHER" id="PTHR33193">
    <property type="entry name" value="DOMAIN PROTEIN, PUTATIVE (DUF3511)-RELATED"/>
    <property type="match status" value="1"/>
</dbReference>
<dbReference type="EMBL" id="JACMSC010000013">
    <property type="protein sequence ID" value="KAG6492565.1"/>
    <property type="molecule type" value="Genomic_DNA"/>
</dbReference>
<feature type="compositionally biased region" description="Basic and acidic residues" evidence="1">
    <location>
        <begin position="1"/>
        <end position="16"/>
    </location>
</feature>
<accession>A0A8J5G681</accession>
<keyword evidence="3" id="KW-1185">Reference proteome</keyword>